<proteinExistence type="predicted"/>
<gene>
    <name evidence="2" type="ORF">EZS27_043588</name>
</gene>
<comment type="caution">
    <text evidence="2">The sequence shown here is derived from an EMBL/GenBank/DDBJ whole genome shotgun (WGS) entry which is preliminary data.</text>
</comment>
<feature type="non-terminal residue" evidence="2">
    <location>
        <position position="102"/>
    </location>
</feature>
<evidence type="ECO:0000259" key="1">
    <source>
        <dbReference type="Pfam" id="PF17293"/>
    </source>
</evidence>
<dbReference type="AlphaFoldDB" id="A0A5J4P875"/>
<organism evidence="2">
    <name type="scientific">termite gut metagenome</name>
    <dbReference type="NCBI Taxonomy" id="433724"/>
    <lineage>
        <taxon>unclassified sequences</taxon>
        <taxon>metagenomes</taxon>
        <taxon>organismal metagenomes</taxon>
    </lineage>
</organism>
<evidence type="ECO:0000313" key="2">
    <source>
        <dbReference type="EMBL" id="KAA6304763.1"/>
    </source>
</evidence>
<feature type="domain" description="Arm DNA-binding" evidence="1">
    <location>
        <begin position="2"/>
        <end position="62"/>
    </location>
</feature>
<dbReference type="InterPro" id="IPR035386">
    <property type="entry name" value="Arm-DNA-bind_5"/>
</dbReference>
<accession>A0A5J4P875</accession>
<name>A0A5J4P875_9ZZZZ</name>
<dbReference type="EMBL" id="SNRY01011249">
    <property type="protein sequence ID" value="KAA6304763.1"/>
    <property type="molecule type" value="Genomic_DNA"/>
</dbReference>
<dbReference type="Pfam" id="PF17293">
    <property type="entry name" value="Arm-DNA-bind_5"/>
    <property type="match status" value="1"/>
</dbReference>
<reference evidence="2" key="1">
    <citation type="submission" date="2019-03" db="EMBL/GenBank/DDBJ databases">
        <title>Single cell metagenomics reveals metabolic interactions within the superorganism composed of flagellate Streblomastix strix and complex community of Bacteroidetes bacteria on its surface.</title>
        <authorList>
            <person name="Treitli S.C."/>
            <person name="Kolisko M."/>
            <person name="Husnik F."/>
            <person name="Keeling P."/>
            <person name="Hampl V."/>
        </authorList>
    </citation>
    <scope>NUCLEOTIDE SEQUENCE</scope>
    <source>
        <strain evidence="2">STM</strain>
    </source>
</reference>
<protein>
    <recommendedName>
        <fullName evidence="1">Arm DNA-binding domain-containing protein</fullName>
    </recommendedName>
</protein>
<sequence>MRVMYAGQRIEFTTGYRIDAVKWDEAAQRVKNGCTNKLKQNASQINNDLSKYYADIQTIFKEPVVHLEKGKKDCSFDKRVVYLIVLQMIKYNEQSHTKLRIN</sequence>